<dbReference type="AlphaFoldDB" id="A0A241RT98"/>
<dbReference type="RefSeq" id="WP_088771197.1">
    <property type="nucleotide sequence ID" value="NZ_BOUG01000005.1"/>
</dbReference>
<gene>
    <name evidence="1" type="ORF">RI536_16405</name>
</gene>
<organism evidence="1 2">
    <name type="scientific">Lactiplantibacillus pentosus</name>
    <name type="common">Lactobacillus pentosus</name>
    <dbReference type="NCBI Taxonomy" id="1589"/>
    <lineage>
        <taxon>Bacteria</taxon>
        <taxon>Bacillati</taxon>
        <taxon>Bacillota</taxon>
        <taxon>Bacilli</taxon>
        <taxon>Lactobacillales</taxon>
        <taxon>Lactobacillaceae</taxon>
        <taxon>Lactiplantibacillus</taxon>
    </lineage>
</organism>
<protein>
    <submittedName>
        <fullName evidence="1">DUF2255 family protein</fullName>
    </submittedName>
</protein>
<comment type="caution">
    <text evidence="1">The sequence shown here is derived from an EMBL/GenBank/DDBJ whole genome shotgun (WGS) entry which is preliminary data.</text>
</comment>
<reference evidence="1" key="1">
    <citation type="submission" date="2023-08" db="EMBL/GenBank/DDBJ databases">
        <authorList>
            <person name="Page C.A."/>
            <person name="Perez-Diaz I.M."/>
        </authorList>
    </citation>
    <scope>NUCLEOTIDE SEQUENCE</scope>
    <source>
        <strain evidence="1">7.8.46</strain>
    </source>
</reference>
<dbReference type="KEGG" id="lpg:BB562_07865"/>
<accession>A0A241RT98</accession>
<dbReference type="Pfam" id="PF10012">
    <property type="entry name" value="DUF2255"/>
    <property type="match status" value="1"/>
</dbReference>
<evidence type="ECO:0000313" key="2">
    <source>
        <dbReference type="Proteomes" id="UP001267003"/>
    </source>
</evidence>
<dbReference type="InterPro" id="IPR016888">
    <property type="entry name" value="UCP028498"/>
</dbReference>
<dbReference type="PIRSF" id="PIRSF028498">
    <property type="entry name" value="UCP028498"/>
    <property type="match status" value="1"/>
</dbReference>
<name>A0A241RT98_LACPE</name>
<dbReference type="Proteomes" id="UP001267003">
    <property type="component" value="Unassembled WGS sequence"/>
</dbReference>
<evidence type="ECO:0000313" key="1">
    <source>
        <dbReference type="EMBL" id="MDT6991647.1"/>
    </source>
</evidence>
<sequence>MTARYNQTDVTPTTEQWSASQLTAFSQADDFQVSPFYSDGRTYGTPTWIWSVVVNQHLYIRAWNGPRSRWYRSALTQKAGRIHLAEANHLVYFKPVTDEALNDQIDQAYRKKYAGSPYLMPMVASGPRQATMQVTPRVATERKSAK</sequence>
<dbReference type="EMBL" id="JAVLAQ010000002">
    <property type="protein sequence ID" value="MDT6991647.1"/>
    <property type="molecule type" value="Genomic_DNA"/>
</dbReference>
<proteinExistence type="predicted"/>